<evidence type="ECO:0000256" key="7">
    <source>
        <dbReference type="ARBA" id="ARBA00022588"/>
    </source>
</evidence>
<evidence type="ECO:0000256" key="11">
    <source>
        <dbReference type="SAM" id="MobiDB-lite"/>
    </source>
</evidence>
<dbReference type="eggNOG" id="KOG0116">
    <property type="taxonomic scope" value="Eukaryota"/>
</dbReference>
<feature type="compositionally biased region" description="Basic and acidic residues" evidence="11">
    <location>
        <begin position="309"/>
        <end position="319"/>
    </location>
</feature>
<reference evidence="14" key="1">
    <citation type="submission" date="2011-08" db="EMBL/GenBank/DDBJ databases">
        <title>The draft genome of Latimeria chalumnae.</title>
        <authorList>
            <person name="Di Palma F."/>
            <person name="Alfoldi J."/>
            <person name="Johnson J."/>
            <person name="Berlin A."/>
            <person name="Gnerre S."/>
            <person name="Jaffe D."/>
            <person name="MacCallum I."/>
            <person name="Young S."/>
            <person name="Walker B.J."/>
            <person name="Lander E."/>
            <person name="Lindblad-Toh K."/>
        </authorList>
    </citation>
    <scope>NUCLEOTIDE SEQUENCE [LARGE SCALE GENOMIC DNA]</scope>
    <source>
        <strain evidence="14">Wild caught</strain>
    </source>
</reference>
<feature type="compositionally biased region" description="Acidic residues" evidence="11">
    <location>
        <begin position="184"/>
        <end position="201"/>
    </location>
</feature>
<keyword evidence="5" id="KW-1017">Isopeptide bond</keyword>
<keyword evidence="10" id="KW-0694">RNA-binding</keyword>
<evidence type="ECO:0000256" key="2">
    <source>
        <dbReference type="ARBA" id="ARBA00022448"/>
    </source>
</evidence>
<dbReference type="PANTHER" id="PTHR10693:SF21">
    <property type="entry name" value="RAS GTPASE-ACTIVATING PROTEIN-BINDING PROTEIN 1"/>
    <property type="match status" value="1"/>
</dbReference>
<dbReference type="InterPro" id="IPR039539">
    <property type="entry name" value="Ras_GTPase_bind_prot"/>
</dbReference>
<dbReference type="GO" id="GO:0003729">
    <property type="term" value="F:mRNA binding"/>
    <property type="evidence" value="ECO:0007669"/>
    <property type="project" value="TreeGrafter"/>
</dbReference>
<name>H3BEW6_LATCH</name>
<dbReference type="Pfam" id="PF02136">
    <property type="entry name" value="NTF2"/>
    <property type="match status" value="1"/>
</dbReference>
<keyword evidence="14" id="KW-1185">Reference proteome</keyword>
<gene>
    <name evidence="13" type="primary">G3BP1</name>
</gene>
<evidence type="ECO:0000256" key="10">
    <source>
        <dbReference type="ARBA" id="ARBA00022884"/>
    </source>
</evidence>
<feature type="region of interest" description="Disordered" evidence="11">
    <location>
        <begin position="429"/>
        <end position="481"/>
    </location>
</feature>
<protein>
    <submittedName>
        <fullName evidence="13">G3BP stress granule assembly factor 1</fullName>
    </submittedName>
</protein>
<keyword evidence="4" id="KW-0963">Cytoplasm</keyword>
<feature type="domain" description="NTF2" evidence="12">
    <location>
        <begin position="11"/>
        <end position="133"/>
    </location>
</feature>
<feature type="region of interest" description="Disordered" evidence="11">
    <location>
        <begin position="137"/>
        <end position="254"/>
    </location>
</feature>
<feature type="compositionally biased region" description="Acidic residues" evidence="11">
    <location>
        <begin position="137"/>
        <end position="157"/>
    </location>
</feature>
<evidence type="ECO:0000256" key="9">
    <source>
        <dbReference type="ARBA" id="ARBA00022859"/>
    </source>
</evidence>
<dbReference type="EMBL" id="AFYH01013275">
    <property type="status" value="NOT_ANNOTATED_CDS"/>
    <property type="molecule type" value="Genomic_DNA"/>
</dbReference>
<dbReference type="FunFam" id="3.10.450.50:FF:000002">
    <property type="entry name" value="Ras GTPase-activating protein-binding protein 2 isoform 1"/>
    <property type="match status" value="1"/>
</dbReference>
<dbReference type="EMBL" id="AFYH01013276">
    <property type="status" value="NOT_ANNOTATED_CDS"/>
    <property type="molecule type" value="Genomic_DNA"/>
</dbReference>
<dbReference type="GeneTree" id="ENSGT00390000011365"/>
<evidence type="ECO:0000256" key="5">
    <source>
        <dbReference type="ARBA" id="ARBA00022499"/>
    </source>
</evidence>
<dbReference type="InterPro" id="IPR032710">
    <property type="entry name" value="NTF2-like_dom_sf"/>
</dbReference>
<evidence type="ECO:0000256" key="4">
    <source>
        <dbReference type="ARBA" id="ARBA00022490"/>
    </source>
</evidence>
<dbReference type="GO" id="GO:0010494">
    <property type="term" value="C:cytoplasmic stress granule"/>
    <property type="evidence" value="ECO:0007669"/>
    <property type="project" value="UniProtKB-SubCell"/>
</dbReference>
<evidence type="ECO:0000256" key="8">
    <source>
        <dbReference type="ARBA" id="ARBA00022843"/>
    </source>
</evidence>
<evidence type="ECO:0000259" key="12">
    <source>
        <dbReference type="PROSITE" id="PS50177"/>
    </source>
</evidence>
<dbReference type="InterPro" id="IPR002075">
    <property type="entry name" value="NTF2_dom"/>
</dbReference>
<dbReference type="PROSITE" id="PS50177">
    <property type="entry name" value="NTF2_DOMAIN"/>
    <property type="match status" value="1"/>
</dbReference>
<feature type="compositionally biased region" description="Acidic residues" evidence="11">
    <location>
        <begin position="218"/>
        <end position="235"/>
    </location>
</feature>
<evidence type="ECO:0000256" key="3">
    <source>
        <dbReference type="ARBA" id="ARBA00022481"/>
    </source>
</evidence>
<evidence type="ECO:0000313" key="14">
    <source>
        <dbReference type="Proteomes" id="UP000008672"/>
    </source>
</evidence>
<keyword evidence="2" id="KW-0813">Transport</keyword>
<dbReference type="InterPro" id="IPR018222">
    <property type="entry name" value="Nuclear_transport_factor_2_euk"/>
</dbReference>
<feature type="compositionally biased region" description="Pro residues" evidence="11">
    <location>
        <begin position="244"/>
        <end position="253"/>
    </location>
</feature>
<keyword evidence="7" id="KW-0399">Innate immunity</keyword>
<dbReference type="OMA" id="YGQMDIN"/>
<reference evidence="13" key="2">
    <citation type="submission" date="2025-08" db="UniProtKB">
        <authorList>
            <consortium name="Ensembl"/>
        </authorList>
    </citation>
    <scope>IDENTIFICATION</scope>
</reference>
<dbReference type="Proteomes" id="UP000008672">
    <property type="component" value="Unassembled WGS sequence"/>
</dbReference>
<dbReference type="AlphaFoldDB" id="H3BEW6"/>
<feature type="compositionally biased region" description="Gly residues" evidence="11">
    <location>
        <begin position="443"/>
        <end position="456"/>
    </location>
</feature>
<dbReference type="PANTHER" id="PTHR10693">
    <property type="entry name" value="RAS GTPASE-ACTIVATING PROTEIN-BINDING PROTEIN"/>
    <property type="match status" value="1"/>
</dbReference>
<dbReference type="Gene3D" id="3.10.450.50">
    <property type="match status" value="1"/>
</dbReference>
<evidence type="ECO:0000256" key="6">
    <source>
        <dbReference type="ARBA" id="ARBA00022553"/>
    </source>
</evidence>
<dbReference type="GO" id="GO:0005829">
    <property type="term" value="C:cytosol"/>
    <property type="evidence" value="ECO:0007669"/>
    <property type="project" value="TreeGrafter"/>
</dbReference>
<feature type="region of interest" description="Disordered" evidence="11">
    <location>
        <begin position="289"/>
        <end position="330"/>
    </location>
</feature>
<feature type="compositionally biased region" description="Gly residues" evidence="11">
    <location>
        <begin position="470"/>
        <end position="481"/>
    </location>
</feature>
<evidence type="ECO:0000256" key="1">
    <source>
        <dbReference type="ARBA" id="ARBA00004210"/>
    </source>
</evidence>
<evidence type="ECO:0000313" key="13">
    <source>
        <dbReference type="Ensembl" id="ENSLACP00000020437.1"/>
    </source>
</evidence>
<keyword evidence="8" id="KW-0832">Ubl conjugation</keyword>
<reference evidence="13" key="3">
    <citation type="submission" date="2025-09" db="UniProtKB">
        <authorList>
            <consortium name="Ensembl"/>
        </authorList>
    </citation>
    <scope>IDENTIFICATION</scope>
</reference>
<feature type="compositionally biased region" description="Basic and acidic residues" evidence="11">
    <location>
        <begin position="429"/>
        <end position="441"/>
    </location>
</feature>
<keyword evidence="3" id="KW-0488">Methylation</keyword>
<keyword evidence="6" id="KW-0597">Phosphoprotein</keyword>
<dbReference type="EMBL" id="AFYH01013272">
    <property type="status" value="NOT_ANNOTATED_CDS"/>
    <property type="molecule type" value="Genomic_DNA"/>
</dbReference>
<sequence length="481" mass="53737">MVMEKPSPLLVGREFVRQYYTLLNQAPDFLHRFYGKNSTYVHGGLDSNGKPCDAVSGQSEIHKKVMSLNFKDCHTKIRHVDAHATLNDGVVVQVMGELSNNLQPMRRFMQTFVLAPEGSVVNKFYVHNDIFRYQDEVFGDSDIEPPEDSEEEVDEPEERPQSPEVTQEEPTAYFEQSVSNDLDEHLDEQSGEAEPEQEPEPDTVTLETKPEPVPTSVPEDEVAEEGEEEEEEEEQQPQGEKSPSPAPADPAPVVPEDLRMFSWASVTSKNLPPLGAVAVPGVLPHVVKVQSSQPRSEPKPEFQTPAQRPQRDQRVREQRPGGVPMQRGPRSGKAFLKVGCKENWFLLRVHLTWIHRLKFLLGHASLKLFFILFHKGLKLDIHEQGMGVGGKGVQVNFLIWKDHCILLRSLIFKPIKFRGDLRLNVEEKKTRAAREGRDNRPRGPGGPRGGLGGGLRGPLSRGGMSQKPGFGIGRGGGGPRQ</sequence>
<dbReference type="GO" id="GO:1990904">
    <property type="term" value="C:ribonucleoprotein complex"/>
    <property type="evidence" value="ECO:0007669"/>
    <property type="project" value="TreeGrafter"/>
</dbReference>
<dbReference type="EMBL" id="AFYH01013274">
    <property type="status" value="NOT_ANNOTATED_CDS"/>
    <property type="molecule type" value="Genomic_DNA"/>
</dbReference>
<dbReference type="EMBL" id="AFYH01013273">
    <property type="status" value="NOT_ANNOTATED_CDS"/>
    <property type="molecule type" value="Genomic_DNA"/>
</dbReference>
<organism evidence="13 14">
    <name type="scientific">Latimeria chalumnae</name>
    <name type="common">Coelacanth</name>
    <dbReference type="NCBI Taxonomy" id="7897"/>
    <lineage>
        <taxon>Eukaryota</taxon>
        <taxon>Metazoa</taxon>
        <taxon>Chordata</taxon>
        <taxon>Craniata</taxon>
        <taxon>Vertebrata</taxon>
        <taxon>Euteleostomi</taxon>
        <taxon>Coelacanthiformes</taxon>
        <taxon>Coelacanthidae</taxon>
        <taxon>Latimeria</taxon>
    </lineage>
</organism>
<dbReference type="GO" id="GO:0045087">
    <property type="term" value="P:innate immune response"/>
    <property type="evidence" value="ECO:0007669"/>
    <property type="project" value="UniProtKB-KW"/>
</dbReference>
<proteinExistence type="predicted"/>
<dbReference type="Ensembl" id="ENSLACT00000020577.1">
    <property type="protein sequence ID" value="ENSLACP00000020437.1"/>
    <property type="gene ID" value="ENSLACG00000017962.1"/>
</dbReference>
<keyword evidence="9" id="KW-0391">Immunity</keyword>
<feature type="compositionally biased region" description="Polar residues" evidence="11">
    <location>
        <begin position="163"/>
        <end position="180"/>
    </location>
</feature>
<dbReference type="CDD" id="cd00780">
    <property type="entry name" value="NTF2"/>
    <property type="match status" value="1"/>
</dbReference>
<dbReference type="HOGENOM" id="CLU_022209_0_2_1"/>
<accession>H3BEW6</accession>
<dbReference type="SUPFAM" id="SSF54427">
    <property type="entry name" value="NTF2-like"/>
    <property type="match status" value="1"/>
</dbReference>
<dbReference type="InParanoid" id="H3BEW6"/>
<dbReference type="STRING" id="7897.ENSLACP00000020437"/>
<dbReference type="Bgee" id="ENSLACG00000017962">
    <property type="expression patterns" value="Expressed in muscle tissue and 6 other cell types or tissues"/>
</dbReference>
<comment type="subcellular location">
    <subcellularLocation>
        <location evidence="1">Cytoplasm</location>
        <location evidence="1">Stress granule</location>
    </subcellularLocation>
</comment>